<keyword evidence="1" id="KW-0812">Transmembrane</keyword>
<organism evidence="3 4">
    <name type="scientific">Diplogelasinospora grovesii</name>
    <dbReference type="NCBI Taxonomy" id="303347"/>
    <lineage>
        <taxon>Eukaryota</taxon>
        <taxon>Fungi</taxon>
        <taxon>Dikarya</taxon>
        <taxon>Ascomycota</taxon>
        <taxon>Pezizomycotina</taxon>
        <taxon>Sordariomycetes</taxon>
        <taxon>Sordariomycetidae</taxon>
        <taxon>Sordariales</taxon>
        <taxon>Diplogelasinosporaceae</taxon>
        <taxon>Diplogelasinospora</taxon>
    </lineage>
</organism>
<protein>
    <recommendedName>
        <fullName evidence="5">Secreted protein</fullName>
    </recommendedName>
</protein>
<name>A0AAN6S799_9PEZI</name>
<keyword evidence="4" id="KW-1185">Reference proteome</keyword>
<feature type="chain" id="PRO_5042832869" description="Secreted protein" evidence="2">
    <location>
        <begin position="26"/>
        <end position="68"/>
    </location>
</feature>
<comment type="caution">
    <text evidence="3">The sequence shown here is derived from an EMBL/GenBank/DDBJ whole genome shotgun (WGS) entry which is preliminary data.</text>
</comment>
<evidence type="ECO:0000256" key="1">
    <source>
        <dbReference type="SAM" id="Phobius"/>
    </source>
</evidence>
<dbReference type="Proteomes" id="UP001303473">
    <property type="component" value="Unassembled WGS sequence"/>
</dbReference>
<feature type="signal peptide" evidence="2">
    <location>
        <begin position="1"/>
        <end position="25"/>
    </location>
</feature>
<proteinExistence type="predicted"/>
<evidence type="ECO:0000256" key="2">
    <source>
        <dbReference type="SAM" id="SignalP"/>
    </source>
</evidence>
<dbReference type="EMBL" id="MU853769">
    <property type="protein sequence ID" value="KAK3943055.1"/>
    <property type="molecule type" value="Genomic_DNA"/>
</dbReference>
<evidence type="ECO:0000313" key="4">
    <source>
        <dbReference type="Proteomes" id="UP001303473"/>
    </source>
</evidence>
<gene>
    <name evidence="3" type="ORF">QBC46DRAFT_378832</name>
</gene>
<dbReference type="AlphaFoldDB" id="A0AAN6S799"/>
<keyword evidence="1" id="KW-0472">Membrane</keyword>
<reference evidence="4" key="1">
    <citation type="journal article" date="2023" name="Mol. Phylogenet. Evol.">
        <title>Genome-scale phylogeny and comparative genomics of the fungal order Sordariales.</title>
        <authorList>
            <person name="Hensen N."/>
            <person name="Bonometti L."/>
            <person name="Westerberg I."/>
            <person name="Brannstrom I.O."/>
            <person name="Guillou S."/>
            <person name="Cros-Aarteil S."/>
            <person name="Calhoun S."/>
            <person name="Haridas S."/>
            <person name="Kuo A."/>
            <person name="Mondo S."/>
            <person name="Pangilinan J."/>
            <person name="Riley R."/>
            <person name="LaButti K."/>
            <person name="Andreopoulos B."/>
            <person name="Lipzen A."/>
            <person name="Chen C."/>
            <person name="Yan M."/>
            <person name="Daum C."/>
            <person name="Ng V."/>
            <person name="Clum A."/>
            <person name="Steindorff A."/>
            <person name="Ohm R.A."/>
            <person name="Martin F."/>
            <person name="Silar P."/>
            <person name="Natvig D.O."/>
            <person name="Lalanne C."/>
            <person name="Gautier V."/>
            <person name="Ament-Velasquez S.L."/>
            <person name="Kruys A."/>
            <person name="Hutchinson M.I."/>
            <person name="Powell A.J."/>
            <person name="Barry K."/>
            <person name="Miller A.N."/>
            <person name="Grigoriev I.V."/>
            <person name="Debuchy R."/>
            <person name="Gladieux P."/>
            <person name="Hiltunen Thoren M."/>
            <person name="Johannesson H."/>
        </authorList>
    </citation>
    <scope>NUCLEOTIDE SEQUENCE [LARGE SCALE GENOMIC DNA]</scope>
    <source>
        <strain evidence="4">CBS 340.73</strain>
    </source>
</reference>
<feature type="transmembrane region" description="Helical" evidence="1">
    <location>
        <begin position="40"/>
        <end position="58"/>
    </location>
</feature>
<accession>A0AAN6S799</accession>
<keyword evidence="1" id="KW-1133">Transmembrane helix</keyword>
<keyword evidence="2" id="KW-0732">Signal</keyword>
<sequence>MANIKRNRSSGFASFLSFMVVVASSLRLDGEPCPTFLTNYLTILFRCLKLSVLSCLWSQHTQQLVKRR</sequence>
<evidence type="ECO:0008006" key="5">
    <source>
        <dbReference type="Google" id="ProtNLM"/>
    </source>
</evidence>
<evidence type="ECO:0000313" key="3">
    <source>
        <dbReference type="EMBL" id="KAK3943055.1"/>
    </source>
</evidence>